<dbReference type="RefSeq" id="WP_379048015.1">
    <property type="nucleotide sequence ID" value="NZ_JBHSKW010000069.1"/>
</dbReference>
<accession>A0ABW5TWK0</accession>
<keyword evidence="2" id="KW-1185">Reference proteome</keyword>
<comment type="caution">
    <text evidence="1">The sequence shown here is derived from an EMBL/GenBank/DDBJ whole genome shotgun (WGS) entry which is preliminary data.</text>
</comment>
<dbReference type="EMBL" id="JBHULV010000050">
    <property type="protein sequence ID" value="MFD2732969.1"/>
    <property type="molecule type" value="Genomic_DNA"/>
</dbReference>
<proteinExistence type="predicted"/>
<name>A0ABW5TWK0_9SPHI</name>
<dbReference type="SUPFAM" id="SSF143422">
    <property type="entry name" value="Transposase IS200-like"/>
    <property type="match status" value="1"/>
</dbReference>
<evidence type="ECO:0000313" key="1">
    <source>
        <dbReference type="EMBL" id="MFD2732969.1"/>
    </source>
</evidence>
<sequence>MDSLKFLVAEKRVWIYGYVIMPNHIHILWRKQDAWIEKNVQQHFLKFTAQQMKFNLLKNNPIVLQNYKSTQADRQYHFWERRPYNATMLSRRVLEQKLDYIHYNPTKANLCLIPEEYLYSSAQFYLLNIPNPLLTHYMEHI</sequence>
<reference evidence="2" key="1">
    <citation type="journal article" date="2019" name="Int. J. Syst. Evol. Microbiol.">
        <title>The Global Catalogue of Microorganisms (GCM) 10K type strain sequencing project: providing services to taxonomists for standard genome sequencing and annotation.</title>
        <authorList>
            <consortium name="The Broad Institute Genomics Platform"/>
            <consortium name="The Broad Institute Genome Sequencing Center for Infectious Disease"/>
            <person name="Wu L."/>
            <person name="Ma J."/>
        </authorList>
    </citation>
    <scope>NUCLEOTIDE SEQUENCE [LARGE SCALE GENOMIC DNA]</scope>
    <source>
        <strain evidence="2">KCTC 42456</strain>
    </source>
</reference>
<dbReference type="InterPro" id="IPR036515">
    <property type="entry name" value="Transposase_17_sf"/>
</dbReference>
<gene>
    <name evidence="1" type="ORF">ACFSSE_14760</name>
</gene>
<dbReference type="Gene3D" id="3.30.70.1290">
    <property type="entry name" value="Transposase IS200-like"/>
    <property type="match status" value="1"/>
</dbReference>
<protein>
    <submittedName>
        <fullName evidence="1">Transposase</fullName>
    </submittedName>
</protein>
<evidence type="ECO:0000313" key="2">
    <source>
        <dbReference type="Proteomes" id="UP001597546"/>
    </source>
</evidence>
<dbReference type="Proteomes" id="UP001597546">
    <property type="component" value="Unassembled WGS sequence"/>
</dbReference>
<organism evidence="1 2">
    <name type="scientific">Pedobacter alpinus</name>
    <dbReference type="NCBI Taxonomy" id="1590643"/>
    <lineage>
        <taxon>Bacteria</taxon>
        <taxon>Pseudomonadati</taxon>
        <taxon>Bacteroidota</taxon>
        <taxon>Sphingobacteriia</taxon>
        <taxon>Sphingobacteriales</taxon>
        <taxon>Sphingobacteriaceae</taxon>
        <taxon>Pedobacter</taxon>
    </lineage>
</organism>